<dbReference type="InterPro" id="IPR019887">
    <property type="entry name" value="Tscrpt_reg_AsnC/Lrp_C"/>
</dbReference>
<accession>H0HVX2</accession>
<feature type="domain" description="HTH asnC-type" evidence="4">
    <location>
        <begin position="11"/>
        <end position="72"/>
    </location>
</feature>
<dbReference type="GO" id="GO:0006355">
    <property type="term" value="P:regulation of DNA-templated transcription"/>
    <property type="evidence" value="ECO:0007669"/>
    <property type="project" value="UniProtKB-ARBA"/>
</dbReference>
<proteinExistence type="predicted"/>
<dbReference type="PROSITE" id="PS00519">
    <property type="entry name" value="HTH_ASNC_1"/>
    <property type="match status" value="1"/>
</dbReference>
<keyword evidence="2" id="KW-0238">DNA-binding</keyword>
<dbReference type="Pfam" id="PF13412">
    <property type="entry name" value="HTH_24"/>
    <property type="match status" value="1"/>
</dbReference>
<dbReference type="SUPFAM" id="SSF54909">
    <property type="entry name" value="Dimeric alpha+beta barrel"/>
    <property type="match status" value="1"/>
</dbReference>
<dbReference type="AlphaFoldDB" id="H0HVX2"/>
<evidence type="ECO:0000256" key="2">
    <source>
        <dbReference type="ARBA" id="ARBA00023125"/>
    </source>
</evidence>
<keyword evidence="3" id="KW-0804">Transcription</keyword>
<name>H0HVX2_9HYPH</name>
<dbReference type="SMART" id="SM00344">
    <property type="entry name" value="HTH_ASNC"/>
    <property type="match status" value="1"/>
</dbReference>
<dbReference type="GO" id="GO:0005829">
    <property type="term" value="C:cytosol"/>
    <property type="evidence" value="ECO:0007669"/>
    <property type="project" value="TreeGrafter"/>
</dbReference>
<dbReference type="PANTHER" id="PTHR30154">
    <property type="entry name" value="LEUCINE-RESPONSIVE REGULATORY PROTEIN"/>
    <property type="match status" value="1"/>
</dbReference>
<dbReference type="InterPro" id="IPR036390">
    <property type="entry name" value="WH_DNA-bd_sf"/>
</dbReference>
<dbReference type="CDD" id="cd00090">
    <property type="entry name" value="HTH_ARSR"/>
    <property type="match status" value="1"/>
</dbReference>
<dbReference type="RefSeq" id="WP_008837929.1">
    <property type="nucleotide sequence ID" value="NZ_AHAM01000181.1"/>
</dbReference>
<keyword evidence="1" id="KW-0805">Transcription regulation</keyword>
<protein>
    <submittedName>
        <fullName evidence="5">Transcription regulator AsnC-type-like protein</fullName>
    </submittedName>
</protein>
<dbReference type="EMBL" id="AHAM01000181">
    <property type="protein sequence ID" value="EHK55126.1"/>
    <property type="molecule type" value="Genomic_DNA"/>
</dbReference>
<dbReference type="PROSITE" id="PS50956">
    <property type="entry name" value="HTH_ASNC_2"/>
    <property type="match status" value="1"/>
</dbReference>
<dbReference type="InterPro" id="IPR000485">
    <property type="entry name" value="AsnC-type_HTH_dom"/>
</dbReference>
<reference evidence="5 6" key="1">
    <citation type="journal article" date="2012" name="J. Bacteriol.">
        <title>Draft Genome Sequence of Mesorhizobium alhagi CCNWXJ12-2T, a Novel Salt-Resistant Species Isolated from the Desert of Northwestern China.</title>
        <authorList>
            <person name="Zhou M."/>
            <person name="Chen W."/>
            <person name="Chen H."/>
            <person name="Wei G."/>
        </authorList>
    </citation>
    <scope>NUCLEOTIDE SEQUENCE [LARGE SCALE GENOMIC DNA]</scope>
    <source>
        <strain evidence="5 6">CCNWXJ12-2</strain>
    </source>
</reference>
<dbReference type="PATRIC" id="fig|1107882.3.peg.4226"/>
<dbReference type="PRINTS" id="PR00033">
    <property type="entry name" value="HTHASNC"/>
</dbReference>
<dbReference type="Gene3D" id="1.10.10.10">
    <property type="entry name" value="Winged helix-like DNA-binding domain superfamily/Winged helix DNA-binding domain"/>
    <property type="match status" value="1"/>
</dbReference>
<dbReference type="InterPro" id="IPR011991">
    <property type="entry name" value="ArsR-like_HTH"/>
</dbReference>
<keyword evidence="6" id="KW-1185">Reference proteome</keyword>
<evidence type="ECO:0000313" key="5">
    <source>
        <dbReference type="EMBL" id="EHK55126.1"/>
    </source>
</evidence>
<dbReference type="GO" id="GO:0043565">
    <property type="term" value="F:sequence-specific DNA binding"/>
    <property type="evidence" value="ECO:0007669"/>
    <property type="project" value="InterPro"/>
</dbReference>
<dbReference type="PANTHER" id="PTHR30154:SF53">
    <property type="entry name" value="HTH-TYPE TRANSCRIPTIONAL REGULATOR LRPC"/>
    <property type="match status" value="1"/>
</dbReference>
<evidence type="ECO:0000313" key="6">
    <source>
        <dbReference type="Proteomes" id="UP000003250"/>
    </source>
</evidence>
<dbReference type="InterPro" id="IPR019885">
    <property type="entry name" value="Tscrpt_reg_HTH_AsnC-type_CS"/>
</dbReference>
<dbReference type="GO" id="GO:0043200">
    <property type="term" value="P:response to amino acid"/>
    <property type="evidence" value="ECO:0007669"/>
    <property type="project" value="TreeGrafter"/>
</dbReference>
<dbReference type="InterPro" id="IPR019888">
    <property type="entry name" value="Tscrpt_reg_AsnC-like"/>
</dbReference>
<organism evidence="5 6">
    <name type="scientific">Mesorhizobium alhagi CCNWXJ12-2</name>
    <dbReference type="NCBI Taxonomy" id="1107882"/>
    <lineage>
        <taxon>Bacteria</taxon>
        <taxon>Pseudomonadati</taxon>
        <taxon>Pseudomonadota</taxon>
        <taxon>Alphaproteobacteria</taxon>
        <taxon>Hyphomicrobiales</taxon>
        <taxon>Phyllobacteriaceae</taxon>
        <taxon>Allomesorhizobium</taxon>
    </lineage>
</organism>
<dbReference type="FunFam" id="1.10.10.10:FF:000186">
    <property type="entry name" value="AsnC family transcriptional regulator"/>
    <property type="match status" value="1"/>
</dbReference>
<dbReference type="Proteomes" id="UP000003250">
    <property type="component" value="Unassembled WGS sequence"/>
</dbReference>
<sequence>MKRLRYENGDIDPVDAKILRALAKDARTSTAELSRTVGLSAPSVSERVKRLEESGVIEGYSVKINAAALGLPLAAWLRIRPIPGQLQKVAEILQGLPEIAECDRITGEDCFIARAHLRSVADLERLIDQIIPYAMTNTSIIQSSPVERRLPPILVGET</sequence>
<dbReference type="OrthoDB" id="166264at2"/>
<evidence type="ECO:0000256" key="1">
    <source>
        <dbReference type="ARBA" id="ARBA00023015"/>
    </source>
</evidence>
<dbReference type="Gene3D" id="3.30.70.920">
    <property type="match status" value="1"/>
</dbReference>
<gene>
    <name evidence="5" type="ORF">MAXJ12_21649</name>
</gene>
<evidence type="ECO:0000256" key="3">
    <source>
        <dbReference type="ARBA" id="ARBA00023163"/>
    </source>
</evidence>
<dbReference type="Pfam" id="PF01037">
    <property type="entry name" value="AsnC_trans_reg"/>
    <property type="match status" value="1"/>
</dbReference>
<dbReference type="InterPro" id="IPR011008">
    <property type="entry name" value="Dimeric_a/b-barrel"/>
</dbReference>
<dbReference type="InterPro" id="IPR036388">
    <property type="entry name" value="WH-like_DNA-bd_sf"/>
</dbReference>
<dbReference type="SUPFAM" id="SSF46785">
    <property type="entry name" value="Winged helix' DNA-binding domain"/>
    <property type="match status" value="1"/>
</dbReference>
<evidence type="ECO:0000259" key="4">
    <source>
        <dbReference type="PROSITE" id="PS50956"/>
    </source>
</evidence>